<dbReference type="Proteomes" id="UP001153269">
    <property type="component" value="Unassembled WGS sequence"/>
</dbReference>
<dbReference type="AlphaFoldDB" id="A0A9N7YNC0"/>
<accession>A0A9N7YNC0</accession>
<organism evidence="1 2">
    <name type="scientific">Pleuronectes platessa</name>
    <name type="common">European plaice</name>
    <dbReference type="NCBI Taxonomy" id="8262"/>
    <lineage>
        <taxon>Eukaryota</taxon>
        <taxon>Metazoa</taxon>
        <taxon>Chordata</taxon>
        <taxon>Craniata</taxon>
        <taxon>Vertebrata</taxon>
        <taxon>Euteleostomi</taxon>
        <taxon>Actinopterygii</taxon>
        <taxon>Neopterygii</taxon>
        <taxon>Teleostei</taxon>
        <taxon>Neoteleostei</taxon>
        <taxon>Acanthomorphata</taxon>
        <taxon>Carangaria</taxon>
        <taxon>Pleuronectiformes</taxon>
        <taxon>Pleuronectoidei</taxon>
        <taxon>Pleuronectidae</taxon>
        <taxon>Pleuronectes</taxon>
    </lineage>
</organism>
<proteinExistence type="predicted"/>
<gene>
    <name evidence="1" type="ORF">PLEPLA_LOCUS19940</name>
</gene>
<name>A0A9N7YNC0_PLEPL</name>
<keyword evidence="2" id="KW-1185">Reference proteome</keyword>
<protein>
    <submittedName>
        <fullName evidence="1">Uncharacterized protein</fullName>
    </submittedName>
</protein>
<reference evidence="1" key="1">
    <citation type="submission" date="2020-03" db="EMBL/GenBank/DDBJ databases">
        <authorList>
            <person name="Weist P."/>
        </authorList>
    </citation>
    <scope>NUCLEOTIDE SEQUENCE</scope>
</reference>
<evidence type="ECO:0000313" key="2">
    <source>
        <dbReference type="Proteomes" id="UP001153269"/>
    </source>
</evidence>
<dbReference type="EMBL" id="CADEAL010001381">
    <property type="protein sequence ID" value="CAB1431883.1"/>
    <property type="molecule type" value="Genomic_DNA"/>
</dbReference>
<evidence type="ECO:0000313" key="1">
    <source>
        <dbReference type="EMBL" id="CAB1431883.1"/>
    </source>
</evidence>
<comment type="caution">
    <text evidence="1">The sequence shown here is derived from an EMBL/GenBank/DDBJ whole genome shotgun (WGS) entry which is preliminary data.</text>
</comment>
<sequence length="184" mass="19730">MAAAVPPPHIRLKVSWGRALCSVAVVETVQGPRSVSSTGGQREITLDHWSQQPQDDGLQGKKNNCENSLIKLYTPAPPPAPPALPPPLCTTTENAVKETEDDTMGSTFRGICGPCTLPGVWAVRHAAVRSSVKLTDGLTERFFLEGANVTSHSQSKKCPVIESQHPAPPLEHVEVKQATTTYCS</sequence>